<accession>A0ABW3EJG6</accession>
<dbReference type="PROSITE" id="PS50977">
    <property type="entry name" value="HTH_TETR_2"/>
    <property type="match status" value="1"/>
</dbReference>
<comment type="caution">
    <text evidence="4">The sequence shown here is derived from an EMBL/GenBank/DDBJ whole genome shotgun (WGS) entry which is preliminary data.</text>
</comment>
<dbReference type="Pfam" id="PF00440">
    <property type="entry name" value="TetR_N"/>
    <property type="match status" value="1"/>
</dbReference>
<dbReference type="SUPFAM" id="SSF46689">
    <property type="entry name" value="Homeodomain-like"/>
    <property type="match status" value="1"/>
</dbReference>
<dbReference type="Proteomes" id="UP001596972">
    <property type="component" value="Unassembled WGS sequence"/>
</dbReference>
<reference evidence="5" key="1">
    <citation type="journal article" date="2019" name="Int. J. Syst. Evol. Microbiol.">
        <title>The Global Catalogue of Microorganisms (GCM) 10K type strain sequencing project: providing services to taxonomists for standard genome sequencing and annotation.</title>
        <authorList>
            <consortium name="The Broad Institute Genomics Platform"/>
            <consortium name="The Broad Institute Genome Sequencing Center for Infectious Disease"/>
            <person name="Wu L."/>
            <person name="Ma J."/>
        </authorList>
    </citation>
    <scope>NUCLEOTIDE SEQUENCE [LARGE SCALE GENOMIC DNA]</scope>
    <source>
        <strain evidence="5">JCM 31202</strain>
    </source>
</reference>
<dbReference type="Gene3D" id="1.10.357.10">
    <property type="entry name" value="Tetracycline Repressor, domain 2"/>
    <property type="match status" value="1"/>
</dbReference>
<evidence type="ECO:0000256" key="2">
    <source>
        <dbReference type="PROSITE-ProRule" id="PRU00335"/>
    </source>
</evidence>
<feature type="domain" description="HTH tetR-type" evidence="3">
    <location>
        <begin position="6"/>
        <end position="66"/>
    </location>
</feature>
<dbReference type="InterPro" id="IPR001647">
    <property type="entry name" value="HTH_TetR"/>
</dbReference>
<dbReference type="PRINTS" id="PR00455">
    <property type="entry name" value="HTHTETR"/>
</dbReference>
<protein>
    <submittedName>
        <fullName evidence="4">TetR/AcrR family transcriptional regulator</fullName>
    </submittedName>
</protein>
<evidence type="ECO:0000313" key="4">
    <source>
        <dbReference type="EMBL" id="MFD0899537.1"/>
    </source>
</evidence>
<dbReference type="PANTHER" id="PTHR30055:SF235">
    <property type="entry name" value="TRANSCRIPTIONAL REGULATORY PROTEIN"/>
    <property type="match status" value="1"/>
</dbReference>
<proteinExistence type="predicted"/>
<sequence>MASASTSTRDRLLDAAERLFLAKDADQVSVRAINAEAGLNPGAVHYHFGSREGLVAALLERELLPLWAERLEDIAERSAAGEDGGAPFAVADLVAAIVEPFDELVRTGKGRMLCHLLARSVLAASRLPAGSPWFGQAPFEVMLGRALPDLTVREISDRWRLAFTLLLEIYGRAVAPAPAPAAPLPETRTVIAFVTAGLTAPPVTGRLPRAATKGGA</sequence>
<evidence type="ECO:0000259" key="3">
    <source>
        <dbReference type="PROSITE" id="PS50977"/>
    </source>
</evidence>
<evidence type="ECO:0000313" key="5">
    <source>
        <dbReference type="Proteomes" id="UP001596972"/>
    </source>
</evidence>
<evidence type="ECO:0000256" key="1">
    <source>
        <dbReference type="ARBA" id="ARBA00023125"/>
    </source>
</evidence>
<dbReference type="RefSeq" id="WP_378296396.1">
    <property type="nucleotide sequence ID" value="NZ_JBHTJA010000004.1"/>
</dbReference>
<name>A0ABW3EJG6_9ACTN</name>
<dbReference type="InterPro" id="IPR050109">
    <property type="entry name" value="HTH-type_TetR-like_transc_reg"/>
</dbReference>
<dbReference type="PANTHER" id="PTHR30055">
    <property type="entry name" value="HTH-TYPE TRANSCRIPTIONAL REGULATOR RUTR"/>
    <property type="match status" value="1"/>
</dbReference>
<feature type="DNA-binding region" description="H-T-H motif" evidence="2">
    <location>
        <begin position="29"/>
        <end position="48"/>
    </location>
</feature>
<keyword evidence="1 2" id="KW-0238">DNA-binding</keyword>
<gene>
    <name evidence="4" type="ORF">ACFQ11_03975</name>
</gene>
<dbReference type="EMBL" id="JBHTJA010000004">
    <property type="protein sequence ID" value="MFD0899537.1"/>
    <property type="molecule type" value="Genomic_DNA"/>
</dbReference>
<keyword evidence="5" id="KW-1185">Reference proteome</keyword>
<organism evidence="4 5">
    <name type="scientific">Actinomadura sediminis</name>
    <dbReference type="NCBI Taxonomy" id="1038904"/>
    <lineage>
        <taxon>Bacteria</taxon>
        <taxon>Bacillati</taxon>
        <taxon>Actinomycetota</taxon>
        <taxon>Actinomycetes</taxon>
        <taxon>Streptosporangiales</taxon>
        <taxon>Thermomonosporaceae</taxon>
        <taxon>Actinomadura</taxon>
    </lineage>
</organism>
<dbReference type="InterPro" id="IPR009057">
    <property type="entry name" value="Homeodomain-like_sf"/>
</dbReference>